<gene>
    <name evidence="6" type="ORF">K461DRAFT_251302</name>
</gene>
<evidence type="ECO:0000313" key="7">
    <source>
        <dbReference type="Proteomes" id="UP000799439"/>
    </source>
</evidence>
<keyword evidence="7" id="KW-1185">Reference proteome</keyword>
<dbReference type="EMBL" id="ML996081">
    <property type="protein sequence ID" value="KAF2158059.1"/>
    <property type="molecule type" value="Genomic_DNA"/>
</dbReference>
<feature type="compositionally biased region" description="Acidic residues" evidence="4">
    <location>
        <begin position="135"/>
        <end position="154"/>
    </location>
</feature>
<evidence type="ECO:0000256" key="4">
    <source>
        <dbReference type="SAM" id="MobiDB-lite"/>
    </source>
</evidence>
<keyword evidence="3" id="KW-0539">Nucleus</keyword>
<evidence type="ECO:0000256" key="3">
    <source>
        <dbReference type="ARBA" id="ARBA00023242"/>
    </source>
</evidence>
<feature type="compositionally biased region" description="Acidic residues" evidence="4">
    <location>
        <begin position="201"/>
        <end position="217"/>
    </location>
</feature>
<dbReference type="SMART" id="SM00543">
    <property type="entry name" value="MIF4G"/>
    <property type="match status" value="1"/>
</dbReference>
<feature type="region of interest" description="Disordered" evidence="4">
    <location>
        <begin position="121"/>
        <end position="169"/>
    </location>
</feature>
<dbReference type="Pfam" id="PF02847">
    <property type="entry name" value="MA3"/>
    <property type="match status" value="1"/>
</dbReference>
<dbReference type="SUPFAM" id="SSF48371">
    <property type="entry name" value="ARM repeat"/>
    <property type="match status" value="1"/>
</dbReference>
<protein>
    <recommendedName>
        <fullName evidence="5">MI domain-containing protein</fullName>
    </recommendedName>
</protein>
<comment type="caution">
    <text evidence="6">The sequence shown here is derived from an EMBL/GenBank/DDBJ whole genome shotgun (WGS) entry which is preliminary data.</text>
</comment>
<dbReference type="PROSITE" id="PS51366">
    <property type="entry name" value="MI"/>
    <property type="match status" value="1"/>
</dbReference>
<evidence type="ECO:0000313" key="6">
    <source>
        <dbReference type="EMBL" id="KAF2158059.1"/>
    </source>
</evidence>
<evidence type="ECO:0000259" key="5">
    <source>
        <dbReference type="PROSITE" id="PS51366"/>
    </source>
</evidence>
<dbReference type="InterPro" id="IPR003891">
    <property type="entry name" value="Initiation_fac_eIF4g_MI"/>
</dbReference>
<dbReference type="Pfam" id="PF02854">
    <property type="entry name" value="MIF4G"/>
    <property type="match status" value="1"/>
</dbReference>
<name>A0A9P4JFU7_9PEZI</name>
<dbReference type="PANTHER" id="PTHR18034">
    <property type="entry name" value="CELL CYCLE CONTROL PROTEIN CWF22-RELATED"/>
    <property type="match status" value="1"/>
</dbReference>
<organism evidence="6 7">
    <name type="scientific">Myriangium duriaei CBS 260.36</name>
    <dbReference type="NCBI Taxonomy" id="1168546"/>
    <lineage>
        <taxon>Eukaryota</taxon>
        <taxon>Fungi</taxon>
        <taxon>Dikarya</taxon>
        <taxon>Ascomycota</taxon>
        <taxon>Pezizomycotina</taxon>
        <taxon>Dothideomycetes</taxon>
        <taxon>Dothideomycetidae</taxon>
        <taxon>Myriangiales</taxon>
        <taxon>Myriangiaceae</taxon>
        <taxon>Myriangium</taxon>
    </lineage>
</organism>
<dbReference type="Gene3D" id="1.25.40.180">
    <property type="match status" value="1"/>
</dbReference>
<dbReference type="OrthoDB" id="361797at2759"/>
<dbReference type="SMART" id="SM00544">
    <property type="entry name" value="MA3"/>
    <property type="match status" value="1"/>
</dbReference>
<comment type="similarity">
    <text evidence="2">Belongs to the CWC22 family.</text>
</comment>
<feature type="compositionally biased region" description="Acidic residues" evidence="4">
    <location>
        <begin position="67"/>
        <end position="90"/>
    </location>
</feature>
<dbReference type="Proteomes" id="UP000799439">
    <property type="component" value="Unassembled WGS sequence"/>
</dbReference>
<dbReference type="InterPro" id="IPR050781">
    <property type="entry name" value="CWC22_splicing_factor"/>
</dbReference>
<feature type="region of interest" description="Disordered" evidence="4">
    <location>
        <begin position="181"/>
        <end position="256"/>
    </location>
</feature>
<accession>A0A9P4JFU7</accession>
<dbReference type="InterPro" id="IPR016024">
    <property type="entry name" value="ARM-type_fold"/>
</dbReference>
<dbReference type="GO" id="GO:0005730">
    <property type="term" value="C:nucleolus"/>
    <property type="evidence" value="ECO:0007669"/>
    <property type="project" value="UniProtKB-SubCell"/>
</dbReference>
<dbReference type="GO" id="GO:0003723">
    <property type="term" value="F:RNA binding"/>
    <property type="evidence" value="ECO:0007669"/>
    <property type="project" value="InterPro"/>
</dbReference>
<reference evidence="6" key="1">
    <citation type="journal article" date="2020" name="Stud. Mycol.">
        <title>101 Dothideomycetes genomes: a test case for predicting lifestyles and emergence of pathogens.</title>
        <authorList>
            <person name="Haridas S."/>
            <person name="Albert R."/>
            <person name="Binder M."/>
            <person name="Bloem J."/>
            <person name="Labutti K."/>
            <person name="Salamov A."/>
            <person name="Andreopoulos B."/>
            <person name="Baker S."/>
            <person name="Barry K."/>
            <person name="Bills G."/>
            <person name="Bluhm B."/>
            <person name="Cannon C."/>
            <person name="Castanera R."/>
            <person name="Culley D."/>
            <person name="Daum C."/>
            <person name="Ezra D."/>
            <person name="Gonzalez J."/>
            <person name="Henrissat B."/>
            <person name="Kuo A."/>
            <person name="Liang C."/>
            <person name="Lipzen A."/>
            <person name="Lutzoni F."/>
            <person name="Magnuson J."/>
            <person name="Mondo S."/>
            <person name="Nolan M."/>
            <person name="Ohm R."/>
            <person name="Pangilinan J."/>
            <person name="Park H.-J."/>
            <person name="Ramirez L."/>
            <person name="Alfaro M."/>
            <person name="Sun H."/>
            <person name="Tritt A."/>
            <person name="Yoshinaga Y."/>
            <person name="Zwiers L.-H."/>
            <person name="Turgeon B."/>
            <person name="Goodwin S."/>
            <person name="Spatafora J."/>
            <person name="Crous P."/>
            <person name="Grigoriev I."/>
        </authorList>
    </citation>
    <scope>NUCLEOTIDE SEQUENCE</scope>
    <source>
        <strain evidence="6">CBS 260.36</strain>
    </source>
</reference>
<evidence type="ECO:0000256" key="2">
    <source>
        <dbReference type="ARBA" id="ARBA00006856"/>
    </source>
</evidence>
<dbReference type="AlphaFoldDB" id="A0A9P4JFU7"/>
<dbReference type="PANTHER" id="PTHR18034:SF4">
    <property type="entry name" value="NUCLEOLAR MIF4G DOMAIN-CONTAINING PROTEIN 1"/>
    <property type="match status" value="1"/>
</dbReference>
<feature type="region of interest" description="Disordered" evidence="4">
    <location>
        <begin position="1"/>
        <end position="109"/>
    </location>
</feature>
<proteinExistence type="inferred from homology"/>
<evidence type="ECO:0000256" key="1">
    <source>
        <dbReference type="ARBA" id="ARBA00004604"/>
    </source>
</evidence>
<dbReference type="InterPro" id="IPR003890">
    <property type="entry name" value="MIF4G-like_typ-3"/>
</dbReference>
<sequence length="809" mass="90077">MSRTQSEYSGPRLPKAMSALIGENATGKGSRRSPSRAERRKMERQQKKNHTSGQSTKAPAKIHMEDSSESEAGSEDDDEENAEVDSDTEPGLENAPPPPKVSRTIRDRLAQDDADIAALERKLGIKKKSSKKDEPFDDGLEDLFGDLGEFDDEDIGKPKPKRRLAEDEEWLLQKRRKVQVEDADFEGFSDTASADGSMSGEDNEINDDIKDDFDGDEVGSGSQASDFDDESNEGELIPSKSTSAPKRENPYVAPVEATERTASVGKYIPPSLRQTAASEDEAVLRLNRRIQGLINRLSESNLLSIVQSVEALYQDHARQHVTFGIINALLALIAESSTLSDVFIVLHGAFIAALYRVTGTDFGAQLLERIVGVLDDPLATAGKKPVNLVSLLAIMYNFQVISCDIIYDLIRQFIKRFSEDDTELLLRIIRLCGPQLRQDDALALKDVVAMVQGMAAEKVPNSLSVRQSFMIEIINDLKNNRLKTGMASSASRTESTARMKKLLGTIKSKSSRASEPLRVSLDDIRSSDKKGKWWLVGASYHDPSKMAASTEVPKPQAVKEINLTTTTDLNAGNDEVNLMDLARQQGMNTDIRRSIFVAVMSAVDYKHAKIQINKLGLKKAQIEELPLVLIRCVLAENVYNPYYSYIAKEFCHLRQVKMAFQFALWDYCKRIDGQNEDEDDRQEQLDMSQIYRLAKLYAKLIRVDALSITALKKIDFLYMQPRTRLFLEVMLTSVILDKSKSWGDSSVETIFTNALDAPDMVSGFVYFLQNAVATSEVPEKRKHKEKVADVCAKAAQLLSHGPSAQMIAE</sequence>
<comment type="subcellular location">
    <subcellularLocation>
        <location evidence="1">Nucleus</location>
        <location evidence="1">Nucleolus</location>
    </subcellularLocation>
</comment>
<dbReference type="GO" id="GO:0042274">
    <property type="term" value="P:ribosomal small subunit biogenesis"/>
    <property type="evidence" value="ECO:0007669"/>
    <property type="project" value="TreeGrafter"/>
</dbReference>
<feature type="domain" description="MI" evidence="5">
    <location>
        <begin position="590"/>
        <end position="716"/>
    </location>
</feature>
<feature type="compositionally biased region" description="Basic and acidic residues" evidence="4">
    <location>
        <begin position="35"/>
        <end position="46"/>
    </location>
</feature>